<dbReference type="PANTHER" id="PTHR35526">
    <property type="entry name" value="ANTI-SIGMA-F FACTOR RSBW-RELATED"/>
    <property type="match status" value="1"/>
</dbReference>
<dbReference type="Gene3D" id="3.30.565.10">
    <property type="entry name" value="Histidine kinase-like ATPase, C-terminal domain"/>
    <property type="match status" value="1"/>
</dbReference>
<dbReference type="InterPro" id="IPR036890">
    <property type="entry name" value="HATPase_C_sf"/>
</dbReference>
<accession>A0A840PD30</accession>
<dbReference type="CDD" id="cd16936">
    <property type="entry name" value="HATPase_RsbW-like"/>
    <property type="match status" value="1"/>
</dbReference>
<dbReference type="InterPro" id="IPR050267">
    <property type="entry name" value="Anti-sigma-factor_SerPK"/>
</dbReference>
<dbReference type="Proteomes" id="UP000578449">
    <property type="component" value="Unassembled WGS sequence"/>
</dbReference>
<dbReference type="AlphaFoldDB" id="A0A840PD30"/>
<keyword evidence="2" id="KW-1185">Reference proteome</keyword>
<comment type="caution">
    <text evidence="1">The sequence shown here is derived from an EMBL/GenBank/DDBJ whole genome shotgun (WGS) entry which is preliminary data.</text>
</comment>
<evidence type="ECO:0008006" key="3">
    <source>
        <dbReference type="Google" id="ProtNLM"/>
    </source>
</evidence>
<organism evidence="1 2">
    <name type="scientific">Thermocatellispora tengchongensis</name>
    <dbReference type="NCBI Taxonomy" id="1073253"/>
    <lineage>
        <taxon>Bacteria</taxon>
        <taxon>Bacillati</taxon>
        <taxon>Actinomycetota</taxon>
        <taxon>Actinomycetes</taxon>
        <taxon>Streptosporangiales</taxon>
        <taxon>Streptosporangiaceae</taxon>
        <taxon>Thermocatellispora</taxon>
    </lineage>
</organism>
<name>A0A840PD30_9ACTN</name>
<dbReference type="PANTHER" id="PTHR35526:SF3">
    <property type="entry name" value="ANTI-SIGMA-F FACTOR RSBW"/>
    <property type="match status" value="1"/>
</dbReference>
<sequence length="128" mass="13604">MRLALLGREEMTDAAHLVVSELVTNGLRAALALGGCEREGHESGGRTAGGCAGVGRYVCVALYPWRAGIVVDVWDPSPEPPKLLDPAWDEVGGRGLHLVNAVAACWGYRWVKPGGKVVWARLAEGSGW</sequence>
<gene>
    <name evidence="1" type="ORF">HNP84_009087</name>
</gene>
<dbReference type="EMBL" id="JACHGN010000029">
    <property type="protein sequence ID" value="MBB5139324.1"/>
    <property type="molecule type" value="Genomic_DNA"/>
</dbReference>
<protein>
    <recommendedName>
        <fullName evidence="3">ATP-binding protein</fullName>
    </recommendedName>
</protein>
<dbReference type="RefSeq" id="WP_185056162.1">
    <property type="nucleotide sequence ID" value="NZ_BAABIX010000029.1"/>
</dbReference>
<evidence type="ECO:0000313" key="2">
    <source>
        <dbReference type="Proteomes" id="UP000578449"/>
    </source>
</evidence>
<reference evidence="1 2" key="1">
    <citation type="submission" date="2020-08" db="EMBL/GenBank/DDBJ databases">
        <title>Genomic Encyclopedia of Type Strains, Phase IV (KMG-IV): sequencing the most valuable type-strain genomes for metagenomic binning, comparative biology and taxonomic classification.</title>
        <authorList>
            <person name="Goeker M."/>
        </authorList>
    </citation>
    <scope>NUCLEOTIDE SEQUENCE [LARGE SCALE GENOMIC DNA]</scope>
    <source>
        <strain evidence="1 2">DSM 45615</strain>
    </source>
</reference>
<evidence type="ECO:0000313" key="1">
    <source>
        <dbReference type="EMBL" id="MBB5139324.1"/>
    </source>
</evidence>
<proteinExistence type="predicted"/>